<evidence type="ECO:0000313" key="2">
    <source>
        <dbReference type="Proteomes" id="UP001290462"/>
    </source>
</evidence>
<accession>A0AAW9K5F7</accession>
<name>A0AAW9K5F7_CARML</name>
<sequence>MDYSELKKISDFTHDPAVTISLRTHRTSPKNQKDAIVLKNLINETEERLLELYDKRKVWGVMDNLRALETELNHQQNLDTLILFASEDFKEAIKLPIEIEKDTVKIDKKFSTRNLIRAVKQTEHYYVLTLSQQEVRVLEFFNDTFVQEFETDDFPFKNTEFYETDPTQNSIGAVQNNLIKEFFNRADNAFYKIYRENPLPVILAGVQRNIEYYHEIANQDEWFIGSIHGSFDRTKITNHEIVELAYPVIEAYVSDQLDQSLADLETAENENKLVNELSNIYKAVTEGRGKKLYVEKDFFQSAVIEEGTLIVTEDTSQAEVVDDIVNEIIHTVTEFGGEVVFVPNDYLAKYHHIALILRY</sequence>
<gene>
    <name evidence="1" type="ORF">RAK27_14960</name>
</gene>
<comment type="caution">
    <text evidence="1">The sequence shown here is derived from an EMBL/GenBank/DDBJ whole genome shotgun (WGS) entry which is preliminary data.</text>
</comment>
<protein>
    <submittedName>
        <fullName evidence="1">Uncharacterized protein</fullName>
    </submittedName>
</protein>
<reference evidence="1" key="1">
    <citation type="submission" date="2023-08" db="EMBL/GenBank/DDBJ databases">
        <title>Genomic characterization of piscicolin 126 produced by Carnobacterium maltaromaticum CM22 strain isolated from salmon (Salmo salar).</title>
        <authorList>
            <person name="Gonzalez-Gragera E."/>
            <person name="Garcia-Lopez J.D."/>
            <person name="Teso-Perez C."/>
            <person name="Gimenez-Hernandez I."/>
            <person name="Peralta-Sanchez J.M."/>
            <person name="Valdivia E."/>
            <person name="Montalban-Lopez M."/>
            <person name="Martin-Platero A.M."/>
            <person name="Banos A."/>
            <person name="Martinez-Bueno M."/>
        </authorList>
    </citation>
    <scope>NUCLEOTIDE SEQUENCE</scope>
    <source>
        <strain evidence="1">CM22</strain>
    </source>
</reference>
<dbReference type="Pfam" id="PF18845">
    <property type="entry name" value="baeRF_family3"/>
    <property type="match status" value="1"/>
</dbReference>
<dbReference type="RefSeq" id="WP_010049985.1">
    <property type="nucleotide sequence ID" value="NZ_BJOJ01000057.1"/>
</dbReference>
<dbReference type="InterPro" id="IPR041289">
    <property type="entry name" value="Bact_RF_family3"/>
</dbReference>
<dbReference type="Proteomes" id="UP001290462">
    <property type="component" value="Unassembled WGS sequence"/>
</dbReference>
<dbReference type="GeneID" id="83604586"/>
<dbReference type="AlphaFoldDB" id="A0AAW9K5F7"/>
<proteinExistence type="predicted"/>
<evidence type="ECO:0000313" key="1">
    <source>
        <dbReference type="EMBL" id="MDZ5759961.1"/>
    </source>
</evidence>
<organism evidence="1 2">
    <name type="scientific">Carnobacterium maltaromaticum</name>
    <name type="common">Carnobacterium piscicola</name>
    <dbReference type="NCBI Taxonomy" id="2751"/>
    <lineage>
        <taxon>Bacteria</taxon>
        <taxon>Bacillati</taxon>
        <taxon>Bacillota</taxon>
        <taxon>Bacilli</taxon>
        <taxon>Lactobacillales</taxon>
        <taxon>Carnobacteriaceae</taxon>
        <taxon>Carnobacterium</taxon>
    </lineage>
</organism>
<dbReference type="EMBL" id="JAVBVO010000004">
    <property type="protein sequence ID" value="MDZ5759961.1"/>
    <property type="molecule type" value="Genomic_DNA"/>
</dbReference>